<dbReference type="AlphaFoldDB" id="A0A6M4MA79"/>
<reference evidence="3" key="1">
    <citation type="submission" date="2014-12" db="EMBL/GenBank/DDBJ databases">
        <title>Complete genome sequence of a multi-drug resistant Klebsiella pneumoniae.</title>
        <authorList>
            <person name="Hua X."/>
            <person name="Chen Q."/>
            <person name="Li X."/>
            <person name="Feng Y."/>
            <person name="Ruan Z."/>
            <person name="Yu Y."/>
        </authorList>
    </citation>
    <scope>NUCLEOTIDE SEQUENCE [LARGE SCALE GENOMIC DNA]</scope>
    <source>
        <strain evidence="3">5.12</strain>
    </source>
</reference>
<protein>
    <submittedName>
        <fullName evidence="2">Uncharacterized protein</fullName>
    </submittedName>
</protein>
<dbReference type="OrthoDB" id="625456at2"/>
<accession>A0A6M4MA79</accession>
<feature type="chain" id="PRO_5028965113" evidence="1">
    <location>
        <begin position="24"/>
        <end position="372"/>
    </location>
</feature>
<dbReference type="InterPro" id="IPR023614">
    <property type="entry name" value="Porin_dom_sf"/>
</dbReference>
<keyword evidence="3" id="KW-1185">Reference proteome</keyword>
<feature type="signal peptide" evidence="1">
    <location>
        <begin position="1"/>
        <end position="23"/>
    </location>
</feature>
<evidence type="ECO:0000256" key="1">
    <source>
        <dbReference type="SAM" id="SignalP"/>
    </source>
</evidence>
<keyword evidence="1" id="KW-0732">Signal</keyword>
<proteinExistence type="predicted"/>
<gene>
    <name evidence="2" type="ORF">CA267_004405</name>
</gene>
<dbReference type="RefSeq" id="WP_075608609.1">
    <property type="nucleotide sequence ID" value="NZ_CP052766.1"/>
</dbReference>
<evidence type="ECO:0000313" key="3">
    <source>
        <dbReference type="Proteomes" id="UP000219285"/>
    </source>
</evidence>
<sequence length="372" mass="42433">MKTRFKTFLAISAFATISPITMAEELPFEIGGHVRLNYSYRDWQEPALRDGLEFESLRLTVSGEYEKFSYKADYRWYENTDFNTVRYADLTYTHDEYVKVTAGITKVPFGLLPFASNSFWFSGNYYIGFEDDYDAGFVAEYERAGWSFQAGYFLNDEYNNAGKFGRYSFDIADDGEFRNQEDGQYNVRVNYTGTFIPRSLTEVGASYQHGDVLNLDTLNDGDMSAYAVHVRHIQGPVKLELQYTDYEYNLAVPEGQTADRLALSAYEAPFLIASAGKTYLSNLVYTLPYKFKSVSDIKCYSEYSRISPDIDAGRSSTQWVNGCSFGWSKLFVYVDSIQGKNMWFAGGSGIGLDFEDFPETTHRLNISVGVYF</sequence>
<dbReference type="KEGG" id="apel:CA267_004405"/>
<dbReference type="Pfam" id="PF07396">
    <property type="entry name" value="Porin_O_P"/>
    <property type="match status" value="1"/>
</dbReference>
<dbReference type="Proteomes" id="UP000219285">
    <property type="component" value="Chromosome"/>
</dbReference>
<dbReference type="EMBL" id="CP052766">
    <property type="protein sequence ID" value="QJR80072.1"/>
    <property type="molecule type" value="Genomic_DNA"/>
</dbReference>
<name>A0A6M4MA79_9ALTE</name>
<dbReference type="SUPFAM" id="SSF56935">
    <property type="entry name" value="Porins"/>
    <property type="match status" value="1"/>
</dbReference>
<organism evidence="2 3">
    <name type="scientific">Alteromonas pelagimontana</name>
    <dbReference type="NCBI Taxonomy" id="1858656"/>
    <lineage>
        <taxon>Bacteria</taxon>
        <taxon>Pseudomonadati</taxon>
        <taxon>Pseudomonadota</taxon>
        <taxon>Gammaproteobacteria</taxon>
        <taxon>Alteromonadales</taxon>
        <taxon>Alteromonadaceae</taxon>
        <taxon>Alteromonas/Salinimonas group</taxon>
        <taxon>Alteromonas</taxon>
    </lineage>
</organism>
<dbReference type="Gene3D" id="2.40.160.10">
    <property type="entry name" value="Porin"/>
    <property type="match status" value="1"/>
</dbReference>
<reference evidence="2 3" key="2">
    <citation type="submission" date="2020-04" db="EMBL/GenBank/DDBJ databases">
        <title>Complete genome sequence of Alteromonas pelagimontana 5.12T.</title>
        <authorList>
            <person name="Sinha R.K."/>
            <person name="Krishnan K.P."/>
            <person name="Kurian J.P."/>
        </authorList>
    </citation>
    <scope>NUCLEOTIDE SEQUENCE [LARGE SCALE GENOMIC DNA]</scope>
    <source>
        <strain evidence="2 3">5.12</strain>
    </source>
</reference>
<dbReference type="InterPro" id="IPR010870">
    <property type="entry name" value="Porin_O/P"/>
</dbReference>
<evidence type="ECO:0000313" key="2">
    <source>
        <dbReference type="EMBL" id="QJR80072.1"/>
    </source>
</evidence>